<name>A0A9P6VQY5_9HELO</name>
<dbReference type="GO" id="GO:0045027">
    <property type="term" value="F:DNA end binding"/>
    <property type="evidence" value="ECO:0007669"/>
    <property type="project" value="TreeGrafter"/>
</dbReference>
<evidence type="ECO:0000256" key="2">
    <source>
        <dbReference type="ARBA" id="ARBA00022763"/>
    </source>
</evidence>
<keyword evidence="2" id="KW-0227">DNA damage</keyword>
<feature type="compositionally biased region" description="Polar residues" evidence="8">
    <location>
        <begin position="514"/>
        <end position="529"/>
    </location>
</feature>
<gene>
    <name evidence="11" type="ORF">D0Z07_0813</name>
</gene>
<dbReference type="EMBL" id="VNKQ01000003">
    <property type="protein sequence ID" value="KAG0652194.1"/>
    <property type="molecule type" value="Genomic_DNA"/>
</dbReference>
<sequence length="606" mass="66336">MAHSWHPLHLGVSADYGQSPLLISTSFEADSYTIHLTDLTYIWVESLDHAAILRRAEDENTSIDPSDSSQLQILFAKLGLALSSDPKSKLSLQIERNSGHVRPAITLNTTIELPGGLAPLDWPIHLAAAPQSLLTERLLAPLIHAQYARVRELQAFKTVVEEKDHVIQKLIDKMEAQGIDLGQVFPQATAKGGRKVDRQRAEEKVRGIRQFDFKAWRKDSAIDGPLDAAQLLQQVFTDDTISDQQFGSIQRQDRWWETVNNESSGAHIKTTSKPALQPQESTEENGAFQVQSSPVIPTSAAPKRPSSVAQDDSTDDEDLDAPSQTSRVPDSFHSQPHVPESRSKTSKLGKIGGKLVTPERPSVPQGNDSTDDEEPAAAVQSRVPSKMRRKKGTPQPNNDTEDDGGELQSMPTRKPDIGTIKGKKGVEIPKAPPPPLPPPIDGETTDDEEPVIPQLRATPRREGKLGRIGGKKQVPLPSSSPSPLRSPSQPPAEASKPKKGKLGQIGGKKKEATPTPSASQRETPSSQTPVKRKLGAIGGRNKAVEARNKSPALEAVAETRGRSVNTEKEKSIPRDTSEERAEKKRRELKRELEEKAKAPVKKKRKF</sequence>
<dbReference type="GO" id="GO:0032807">
    <property type="term" value="C:DNA ligase IV complex"/>
    <property type="evidence" value="ECO:0007669"/>
    <property type="project" value="TreeGrafter"/>
</dbReference>
<evidence type="ECO:0000259" key="10">
    <source>
        <dbReference type="Pfam" id="PF21928"/>
    </source>
</evidence>
<dbReference type="Gene3D" id="2.170.210.10">
    <property type="entry name" value="DNA double-strand break repair and VJ recombination XRCC4, N-terminal"/>
    <property type="match status" value="1"/>
</dbReference>
<evidence type="ECO:0000256" key="8">
    <source>
        <dbReference type="SAM" id="MobiDB-lite"/>
    </source>
</evidence>
<protein>
    <recommendedName>
        <fullName evidence="7">Non-homologous end-joining factor 1</fullName>
    </recommendedName>
</protein>
<feature type="compositionally biased region" description="Polar residues" evidence="8">
    <location>
        <begin position="262"/>
        <end position="280"/>
    </location>
</feature>
<feature type="region of interest" description="Disordered" evidence="8">
    <location>
        <begin position="262"/>
        <end position="606"/>
    </location>
</feature>
<evidence type="ECO:0000313" key="11">
    <source>
        <dbReference type="EMBL" id="KAG0652194.1"/>
    </source>
</evidence>
<proteinExistence type="inferred from homology"/>
<feature type="domain" description="XLF-like N-terminal" evidence="9">
    <location>
        <begin position="4"/>
        <end position="127"/>
    </location>
</feature>
<dbReference type="Proteomes" id="UP000785200">
    <property type="component" value="Unassembled WGS sequence"/>
</dbReference>
<comment type="subcellular location">
    <subcellularLocation>
        <location evidence="1">Nucleus</location>
    </subcellularLocation>
</comment>
<dbReference type="OrthoDB" id="2155935at2759"/>
<organism evidence="11 12">
    <name type="scientific">Hyphodiscus hymeniophilus</name>
    <dbReference type="NCBI Taxonomy" id="353542"/>
    <lineage>
        <taxon>Eukaryota</taxon>
        <taxon>Fungi</taxon>
        <taxon>Dikarya</taxon>
        <taxon>Ascomycota</taxon>
        <taxon>Pezizomycotina</taxon>
        <taxon>Leotiomycetes</taxon>
        <taxon>Helotiales</taxon>
        <taxon>Hyphodiscaceae</taxon>
        <taxon>Hyphodiscus</taxon>
    </lineage>
</organism>
<evidence type="ECO:0000256" key="7">
    <source>
        <dbReference type="ARBA" id="ARBA00044529"/>
    </source>
</evidence>
<feature type="compositionally biased region" description="Polar residues" evidence="8">
    <location>
        <begin position="322"/>
        <end position="334"/>
    </location>
</feature>
<evidence type="ECO:0000256" key="1">
    <source>
        <dbReference type="ARBA" id="ARBA00004123"/>
    </source>
</evidence>
<dbReference type="InterPro" id="IPR015381">
    <property type="entry name" value="XLF-like_N"/>
</dbReference>
<dbReference type="InterPro" id="IPR052287">
    <property type="entry name" value="NHEJ_factor"/>
</dbReference>
<keyword evidence="5" id="KW-0539">Nucleus</keyword>
<evidence type="ECO:0000256" key="4">
    <source>
        <dbReference type="ARBA" id="ARBA00023204"/>
    </source>
</evidence>
<feature type="compositionally biased region" description="Low complexity" evidence="8">
    <location>
        <begin position="475"/>
        <end position="487"/>
    </location>
</feature>
<keyword evidence="3" id="KW-0238">DNA-binding</keyword>
<evidence type="ECO:0000256" key="5">
    <source>
        <dbReference type="ARBA" id="ARBA00023242"/>
    </source>
</evidence>
<comment type="caution">
    <text evidence="11">The sequence shown here is derived from an EMBL/GenBank/DDBJ whole genome shotgun (WGS) entry which is preliminary data.</text>
</comment>
<dbReference type="AlphaFoldDB" id="A0A9P6VQY5"/>
<dbReference type="GO" id="GO:0006303">
    <property type="term" value="P:double-strand break repair via nonhomologous end joining"/>
    <property type="evidence" value="ECO:0007669"/>
    <property type="project" value="UniProtKB-ARBA"/>
</dbReference>
<feature type="compositionally biased region" description="Pro residues" evidence="8">
    <location>
        <begin position="430"/>
        <end position="440"/>
    </location>
</feature>
<evidence type="ECO:0000256" key="6">
    <source>
        <dbReference type="ARBA" id="ARBA00025747"/>
    </source>
</evidence>
<evidence type="ECO:0000313" key="12">
    <source>
        <dbReference type="Proteomes" id="UP000785200"/>
    </source>
</evidence>
<evidence type="ECO:0000259" key="9">
    <source>
        <dbReference type="Pfam" id="PF09302"/>
    </source>
</evidence>
<dbReference type="Pfam" id="PF09302">
    <property type="entry name" value="XLF"/>
    <property type="match status" value="1"/>
</dbReference>
<accession>A0A9P6VQY5</accession>
<feature type="domain" description="XLF-like coiled-coil region" evidence="10">
    <location>
        <begin position="130"/>
        <end position="182"/>
    </location>
</feature>
<feature type="compositionally biased region" description="Basic and acidic residues" evidence="8">
    <location>
        <begin position="557"/>
        <end position="597"/>
    </location>
</feature>
<dbReference type="PANTHER" id="PTHR32235:SF1">
    <property type="entry name" value="NON-HOMOLOGOUS END-JOINING FACTOR 1"/>
    <property type="match status" value="1"/>
</dbReference>
<dbReference type="InterPro" id="IPR038051">
    <property type="entry name" value="XRCC4-like_N_sf"/>
</dbReference>
<dbReference type="PANTHER" id="PTHR32235">
    <property type="entry name" value="NON-HOMOLOGOUS END-JOINING FACTOR 1"/>
    <property type="match status" value="1"/>
</dbReference>
<dbReference type="CDD" id="cd22285">
    <property type="entry name" value="HD_XLF_N"/>
    <property type="match status" value="1"/>
</dbReference>
<dbReference type="Pfam" id="PF21928">
    <property type="entry name" value="XLF_CC"/>
    <property type="match status" value="1"/>
</dbReference>
<keyword evidence="4" id="KW-0234">DNA repair</keyword>
<reference evidence="11" key="1">
    <citation type="submission" date="2019-07" db="EMBL/GenBank/DDBJ databases">
        <title>Hyphodiscus hymeniophilus genome sequencing and assembly.</title>
        <authorList>
            <person name="Kramer G."/>
            <person name="Nodwell J."/>
        </authorList>
    </citation>
    <scope>NUCLEOTIDE SEQUENCE</scope>
    <source>
        <strain evidence="11">ATCC 34498</strain>
    </source>
</reference>
<keyword evidence="12" id="KW-1185">Reference proteome</keyword>
<comment type="similarity">
    <text evidence="6">Belongs to the XRCC4-XLF family. XLF subfamily.</text>
</comment>
<evidence type="ECO:0000256" key="3">
    <source>
        <dbReference type="ARBA" id="ARBA00023125"/>
    </source>
</evidence>
<dbReference type="InterPro" id="IPR053829">
    <property type="entry name" value="XLF-like_CC"/>
</dbReference>